<keyword evidence="3" id="KW-1185">Reference proteome</keyword>
<evidence type="ECO:0000313" key="2">
    <source>
        <dbReference type="EMBL" id="CZT23237.1"/>
    </source>
</evidence>
<dbReference type="RefSeq" id="XP_023629961.1">
    <property type="nucleotide sequence ID" value="XM_023774193.1"/>
</dbReference>
<keyword evidence="1" id="KW-1133">Transmembrane helix</keyword>
<dbReference type="EMBL" id="FJUY01000016">
    <property type="protein sequence ID" value="CZT23237.1"/>
    <property type="molecule type" value="Genomic_DNA"/>
</dbReference>
<reference evidence="2 3" key="1">
    <citation type="submission" date="2016-03" db="EMBL/GenBank/DDBJ databases">
        <authorList>
            <person name="Ploux O."/>
        </authorList>
    </citation>
    <scope>NUCLEOTIDE SEQUENCE [LARGE SCALE GENOMIC DNA]</scope>
    <source>
        <strain evidence="2 3">URUG2</strain>
    </source>
</reference>
<proteinExistence type="predicted"/>
<gene>
    <name evidence="2" type="ORF">RCC_08948</name>
</gene>
<dbReference type="GeneID" id="35604027"/>
<evidence type="ECO:0000313" key="3">
    <source>
        <dbReference type="Proteomes" id="UP000225277"/>
    </source>
</evidence>
<dbReference type="Proteomes" id="UP000225277">
    <property type="component" value="Unassembled WGS sequence"/>
</dbReference>
<evidence type="ECO:0000256" key="1">
    <source>
        <dbReference type="SAM" id="Phobius"/>
    </source>
</evidence>
<name>A0A2D3UYW0_9PEZI</name>
<accession>A0A2D3UYW0</accession>
<feature type="transmembrane region" description="Helical" evidence="1">
    <location>
        <begin position="195"/>
        <end position="213"/>
    </location>
</feature>
<keyword evidence="1" id="KW-0812">Transmembrane</keyword>
<organism evidence="2 3">
    <name type="scientific">Ramularia collo-cygni</name>
    <dbReference type="NCBI Taxonomy" id="112498"/>
    <lineage>
        <taxon>Eukaryota</taxon>
        <taxon>Fungi</taxon>
        <taxon>Dikarya</taxon>
        <taxon>Ascomycota</taxon>
        <taxon>Pezizomycotina</taxon>
        <taxon>Dothideomycetes</taxon>
        <taxon>Dothideomycetidae</taxon>
        <taxon>Mycosphaerellales</taxon>
        <taxon>Mycosphaerellaceae</taxon>
        <taxon>Ramularia</taxon>
    </lineage>
</organism>
<dbReference type="STRING" id="112498.A0A2D3UYW0"/>
<sequence>MAHKIGLGMRTVRRALMLEDGSYDSIRIIINTRDAEERDRLTERWQTHKLEELNFVGIVGALLASCLTSTGDWPNVLGNGRTQPWTVKTCWFAGILFALFTVLIVAQQSMSLHRLCAHRDGLQRFRDCMTHPNLDKDGAYRPRRLRVQVWQIGPLFLAASVFCMIGGMGIMLWVGTRVGPYKSSTEPWWDSNAKMATTWTIMLAVAISGFLVSQRGLIEH</sequence>
<feature type="transmembrane region" description="Helical" evidence="1">
    <location>
        <begin position="152"/>
        <end position="175"/>
    </location>
</feature>
<feature type="transmembrane region" description="Helical" evidence="1">
    <location>
        <begin position="53"/>
        <end position="73"/>
    </location>
</feature>
<dbReference type="OrthoDB" id="2150604at2759"/>
<dbReference type="AlphaFoldDB" id="A0A2D3UYW0"/>
<protein>
    <submittedName>
        <fullName evidence="2">Uncharacterized protein</fullName>
    </submittedName>
</protein>
<keyword evidence="1" id="KW-0472">Membrane</keyword>
<feature type="transmembrane region" description="Helical" evidence="1">
    <location>
        <begin position="85"/>
        <end position="106"/>
    </location>
</feature>